<dbReference type="PANTHER" id="PTHR33112:SF12">
    <property type="entry name" value="HETEROKARYON INCOMPATIBILITY DOMAIN-CONTAINING PROTEIN"/>
    <property type="match status" value="1"/>
</dbReference>
<organism evidence="3 4">
    <name type="scientific">Clohesyomyces aquaticus</name>
    <dbReference type="NCBI Taxonomy" id="1231657"/>
    <lineage>
        <taxon>Eukaryota</taxon>
        <taxon>Fungi</taxon>
        <taxon>Dikarya</taxon>
        <taxon>Ascomycota</taxon>
        <taxon>Pezizomycotina</taxon>
        <taxon>Dothideomycetes</taxon>
        <taxon>Pleosporomycetidae</taxon>
        <taxon>Pleosporales</taxon>
        <taxon>Lindgomycetaceae</taxon>
        <taxon>Clohesyomyces</taxon>
    </lineage>
</organism>
<dbReference type="AlphaFoldDB" id="A0A1Y1Y3J7"/>
<accession>A0A1Y1Y3J7</accession>
<proteinExistence type="predicted"/>
<dbReference type="PANTHER" id="PTHR33112">
    <property type="entry name" value="DOMAIN PROTEIN, PUTATIVE-RELATED"/>
    <property type="match status" value="1"/>
</dbReference>
<dbReference type="Proteomes" id="UP000193144">
    <property type="component" value="Unassembled WGS sequence"/>
</dbReference>
<evidence type="ECO:0000313" key="3">
    <source>
        <dbReference type="EMBL" id="ORX92549.1"/>
    </source>
</evidence>
<feature type="domain" description="Heterokaryon incompatibility" evidence="2">
    <location>
        <begin position="336"/>
        <end position="482"/>
    </location>
</feature>
<evidence type="ECO:0000259" key="2">
    <source>
        <dbReference type="Pfam" id="PF06985"/>
    </source>
</evidence>
<dbReference type="OrthoDB" id="5135333at2759"/>
<feature type="region of interest" description="Disordered" evidence="1">
    <location>
        <begin position="1"/>
        <end position="43"/>
    </location>
</feature>
<evidence type="ECO:0000256" key="1">
    <source>
        <dbReference type="SAM" id="MobiDB-lite"/>
    </source>
</evidence>
<evidence type="ECO:0000313" key="4">
    <source>
        <dbReference type="Proteomes" id="UP000193144"/>
    </source>
</evidence>
<comment type="caution">
    <text evidence="3">The sequence shown here is derived from an EMBL/GenBank/DDBJ whole genome shotgun (WGS) entry which is preliminary data.</text>
</comment>
<name>A0A1Y1Y3J7_9PLEO</name>
<reference evidence="3 4" key="1">
    <citation type="submission" date="2016-07" db="EMBL/GenBank/DDBJ databases">
        <title>Pervasive Adenine N6-methylation of Active Genes in Fungi.</title>
        <authorList>
            <consortium name="DOE Joint Genome Institute"/>
            <person name="Mondo S.J."/>
            <person name="Dannebaum R.O."/>
            <person name="Kuo R.C."/>
            <person name="Labutti K."/>
            <person name="Haridas S."/>
            <person name="Kuo A."/>
            <person name="Salamov A."/>
            <person name="Ahrendt S.R."/>
            <person name="Lipzen A."/>
            <person name="Sullivan W."/>
            <person name="Andreopoulos W.B."/>
            <person name="Clum A."/>
            <person name="Lindquist E."/>
            <person name="Daum C."/>
            <person name="Ramamoorthy G.K."/>
            <person name="Gryganskyi A."/>
            <person name="Culley D."/>
            <person name="Magnuson J.K."/>
            <person name="James T.Y."/>
            <person name="O'Malley M.A."/>
            <person name="Stajich J.E."/>
            <person name="Spatafora J.W."/>
            <person name="Visel A."/>
            <person name="Grigoriev I.V."/>
        </authorList>
    </citation>
    <scope>NUCLEOTIDE SEQUENCE [LARGE SCALE GENOMIC DNA]</scope>
    <source>
        <strain evidence="3 4">CBS 115471</strain>
    </source>
</reference>
<dbReference type="InterPro" id="IPR010730">
    <property type="entry name" value="HET"/>
</dbReference>
<gene>
    <name evidence="3" type="ORF">BCR34DRAFT_253779</name>
</gene>
<protein>
    <submittedName>
        <fullName evidence="3">Heterokaryon incompatibility protein-domain-containing protein</fullName>
    </submittedName>
</protein>
<sequence>MEVDTTAGAENESPPSPFHAHPHANEDSSNAHPPAGSHPDNNIASVLGMTISTTPRPPNPRKMNKRVKENWDKIFNRLRIITLPRRITAGGFKNAGAPCTRCASLKLSLGKFLIHEFPKHRRIERGKEIAPDQATRDGLGPEGLEFGPKEFDIGLLGEIDARKEKCALCRLIMKSIERQVQQFMLETPGNTEERFLELYGSAVSCYVSWQIDGRILVRNKLGNIIGSRACTRRLRMRWKHLETQEKKLEEKAGPWHDSFAVLMEQKDTRQNLFLARSLENFNPGAALVQRWLRLCDDSHGDLCKPTTPNTLVSKPFFGVIDVKKMCLTKLPKDARYVALSYMWGKASFTFQTKKSNIKDLMKPWALNERQHELPRTIRDSIKLVIEIGERYLWVDALCIIQDSPGSWALNSRRMNIVYGNAYFTICAADGNDAYAGLRALDKPLRVQSIAFYSKDIRLKLLQPAEHYIQNSTWNTRGWTFQERLLSPRTLIFAEGRMFFQCRCTARSMDVITEDESAGWSVEFRDSPSLMLQKLPHQPLLVYKEALQLYMKRELTYPKDILAAFTGIGNLVCNALGGSLVYGLPSSHFDWALLWEPQDAAARRPQGNDEKFPSWSWCGWRNKNMDFQYKDRMLAGVEDNLQDWLLNHTWITWYIRDGNGNLRLVWNGEPGEAGSAHAESPWKGYRRPIKPCTESNYDQYGRFIKPSERNLPRSKDFNLILDECPFDVEIVQNSDAHAPNSTEKDMPFLQFFSWSAYFRIREDKRFNYTDMHKFRRYNIEDYKDDWCGTIMLDYVWIVKKDWDLENPLEFVAISDAKLFHEEEYNDWANYIPMERNQSTWDLYYVWLIEYRSDIAYRVGLGKVYKEAFDNSCKPGGKKWKEFILG</sequence>
<keyword evidence="4" id="KW-1185">Reference proteome</keyword>
<dbReference type="Pfam" id="PF06985">
    <property type="entry name" value="HET"/>
    <property type="match status" value="1"/>
</dbReference>
<dbReference type="EMBL" id="MCFA01000384">
    <property type="protein sequence ID" value="ORX92549.1"/>
    <property type="molecule type" value="Genomic_DNA"/>
</dbReference>